<accession>A0ABR7D7L8</accession>
<reference evidence="6 7" key="1">
    <citation type="submission" date="2020-08" db="EMBL/GenBank/DDBJ databases">
        <title>Genome public.</title>
        <authorList>
            <person name="Liu C."/>
            <person name="Sun Q."/>
        </authorList>
    </citation>
    <scope>NUCLEOTIDE SEQUENCE [LARGE SCALE GENOMIC DNA]</scope>
    <source>
        <strain evidence="6 7">NSJ-6</strain>
    </source>
</reference>
<sequence>MKSLIHIDNIKFSYDEKEILKGITLNFNKGKFYSIIGPNGCGKTTLIKNISSLLSPNKNTVFIDNKDLISMKSKEIAKILASVPQNIHINYEFKVYDVVMMGRVPHKGRFEGYNNEDRDIVKKSMEKADIWKFRDKLVTELSGGELQRVIAARALAQDTDIILLDEPTSHLDLQYQIEFLKIFKDICNDKVIIAVLHDLNLVSLFSDEIIMLKDGEIIDIGEADKVMTRENIKKVYNIDVEIYNDNNKRYILPII</sequence>
<name>A0ABR7D7L8_9CLOT</name>
<dbReference type="PANTHER" id="PTHR42794:SF1">
    <property type="entry name" value="HEMIN IMPORT ATP-BINDING PROTEIN HMUV"/>
    <property type="match status" value="1"/>
</dbReference>
<dbReference type="InterPro" id="IPR003593">
    <property type="entry name" value="AAA+_ATPase"/>
</dbReference>
<dbReference type="Pfam" id="PF00005">
    <property type="entry name" value="ABC_tran"/>
    <property type="match status" value="1"/>
</dbReference>
<dbReference type="EMBL" id="JACOOO010000001">
    <property type="protein sequence ID" value="MBC5627328.1"/>
    <property type="molecule type" value="Genomic_DNA"/>
</dbReference>
<evidence type="ECO:0000259" key="5">
    <source>
        <dbReference type="PROSITE" id="PS50893"/>
    </source>
</evidence>
<keyword evidence="1" id="KW-0813">Transport</keyword>
<proteinExistence type="predicted"/>
<evidence type="ECO:0000256" key="1">
    <source>
        <dbReference type="ARBA" id="ARBA00022448"/>
    </source>
</evidence>
<dbReference type="SMART" id="SM00382">
    <property type="entry name" value="AAA"/>
    <property type="match status" value="1"/>
</dbReference>
<evidence type="ECO:0000313" key="6">
    <source>
        <dbReference type="EMBL" id="MBC5627328.1"/>
    </source>
</evidence>
<dbReference type="GO" id="GO:0005524">
    <property type="term" value="F:ATP binding"/>
    <property type="evidence" value="ECO:0007669"/>
    <property type="project" value="UniProtKB-KW"/>
</dbReference>
<dbReference type="CDD" id="cd03214">
    <property type="entry name" value="ABC_Iron-Siderophores_B12_Hemin"/>
    <property type="match status" value="1"/>
</dbReference>
<dbReference type="Proteomes" id="UP000596929">
    <property type="component" value="Unassembled WGS sequence"/>
</dbReference>
<protein>
    <submittedName>
        <fullName evidence="6">ABC transporter ATP-binding protein</fullName>
    </submittedName>
</protein>
<evidence type="ECO:0000256" key="3">
    <source>
        <dbReference type="ARBA" id="ARBA00022840"/>
    </source>
</evidence>
<organism evidence="6 7">
    <name type="scientific">Clostridium hominis</name>
    <dbReference type="NCBI Taxonomy" id="2763036"/>
    <lineage>
        <taxon>Bacteria</taxon>
        <taxon>Bacillati</taxon>
        <taxon>Bacillota</taxon>
        <taxon>Clostridia</taxon>
        <taxon>Eubacteriales</taxon>
        <taxon>Clostridiaceae</taxon>
        <taxon>Clostridium</taxon>
    </lineage>
</organism>
<evidence type="ECO:0000256" key="2">
    <source>
        <dbReference type="ARBA" id="ARBA00022741"/>
    </source>
</evidence>
<keyword evidence="3 6" id="KW-0067">ATP-binding</keyword>
<comment type="caution">
    <text evidence="6">The sequence shown here is derived from an EMBL/GenBank/DDBJ whole genome shotgun (WGS) entry which is preliminary data.</text>
</comment>
<dbReference type="Gene3D" id="3.40.50.300">
    <property type="entry name" value="P-loop containing nucleotide triphosphate hydrolases"/>
    <property type="match status" value="1"/>
</dbReference>
<keyword evidence="4" id="KW-1278">Translocase</keyword>
<dbReference type="SUPFAM" id="SSF52540">
    <property type="entry name" value="P-loop containing nucleoside triphosphate hydrolases"/>
    <property type="match status" value="1"/>
</dbReference>
<keyword evidence="7" id="KW-1185">Reference proteome</keyword>
<dbReference type="InterPro" id="IPR003439">
    <property type="entry name" value="ABC_transporter-like_ATP-bd"/>
</dbReference>
<gene>
    <name evidence="6" type="ORF">H8S20_00315</name>
</gene>
<dbReference type="PROSITE" id="PS50893">
    <property type="entry name" value="ABC_TRANSPORTER_2"/>
    <property type="match status" value="1"/>
</dbReference>
<dbReference type="RefSeq" id="WP_186859014.1">
    <property type="nucleotide sequence ID" value="NZ_JACOOO010000001.1"/>
</dbReference>
<keyword evidence="2" id="KW-0547">Nucleotide-binding</keyword>
<feature type="domain" description="ABC transporter" evidence="5">
    <location>
        <begin position="5"/>
        <end position="239"/>
    </location>
</feature>
<evidence type="ECO:0000313" key="7">
    <source>
        <dbReference type="Proteomes" id="UP000596929"/>
    </source>
</evidence>
<evidence type="ECO:0000256" key="4">
    <source>
        <dbReference type="ARBA" id="ARBA00022967"/>
    </source>
</evidence>
<dbReference type="InterPro" id="IPR027417">
    <property type="entry name" value="P-loop_NTPase"/>
</dbReference>
<dbReference type="PANTHER" id="PTHR42794">
    <property type="entry name" value="HEMIN IMPORT ATP-BINDING PROTEIN HMUV"/>
    <property type="match status" value="1"/>
</dbReference>